<dbReference type="SMART" id="SM01002">
    <property type="entry name" value="AlaDh_PNT_C"/>
    <property type="match status" value="1"/>
</dbReference>
<accession>A0A834GXU3</accession>
<reference evidence="10" key="1">
    <citation type="submission" date="2019-11" db="EMBL/GenBank/DDBJ databases">
        <authorList>
            <person name="Liu Y."/>
            <person name="Hou J."/>
            <person name="Li T.-Q."/>
            <person name="Guan C.-H."/>
            <person name="Wu X."/>
            <person name="Wu H.-Z."/>
            <person name="Ling F."/>
            <person name="Zhang R."/>
            <person name="Shi X.-G."/>
            <person name="Ren J.-P."/>
            <person name="Chen E.-F."/>
            <person name="Sun J.-M."/>
        </authorList>
    </citation>
    <scope>NUCLEOTIDE SEQUENCE</scope>
    <source>
        <strain evidence="10">Adult_tree_wgs_1</strain>
        <tissue evidence="10">Leaves</tissue>
    </source>
</reference>
<dbReference type="InterPro" id="IPR007886">
    <property type="entry name" value="AlaDH/PNT_N"/>
</dbReference>
<dbReference type="EMBL" id="WJXA01000005">
    <property type="protein sequence ID" value="KAF7143780.1"/>
    <property type="molecule type" value="Genomic_DNA"/>
</dbReference>
<evidence type="ECO:0008006" key="12">
    <source>
        <dbReference type="Google" id="ProtNLM"/>
    </source>
</evidence>
<keyword evidence="4" id="KW-0520">NAD</keyword>
<dbReference type="SMART" id="SM01003">
    <property type="entry name" value="AlaDh_PNT_N"/>
    <property type="match status" value="1"/>
</dbReference>
<comment type="pathway">
    <text evidence="1">Amino-acid degradation; L-lysine degradation via saccharopine pathway; glutaryl-CoA from L-lysine: step 1/6.</text>
</comment>
<evidence type="ECO:0000313" key="11">
    <source>
        <dbReference type="Proteomes" id="UP000626092"/>
    </source>
</evidence>
<dbReference type="UniPathway" id="UPA00868">
    <property type="reaction ID" value="UER00835"/>
</dbReference>
<evidence type="ECO:0000256" key="2">
    <source>
        <dbReference type="ARBA" id="ARBA00004720"/>
    </source>
</evidence>
<evidence type="ECO:0000259" key="9">
    <source>
        <dbReference type="SMART" id="SM01003"/>
    </source>
</evidence>
<dbReference type="Pfam" id="PF04455">
    <property type="entry name" value="Saccharop_dh_N"/>
    <property type="match status" value="1"/>
</dbReference>
<dbReference type="PANTHER" id="PTHR11133:SF22">
    <property type="entry name" value="ALPHA-AMINOADIPIC SEMIALDEHYDE SYNTHASE, MITOCHONDRIAL"/>
    <property type="match status" value="1"/>
</dbReference>
<dbReference type="FunFam" id="3.30.70.2690:FF:000001">
    <property type="entry name" value="Lysine-ketoglutarate reductase/saccharopine dehydrogenase1"/>
    <property type="match status" value="1"/>
</dbReference>
<feature type="domain" description="Alanine dehydrogenase/pyridine nucleotide transhydrogenase NAD(H)-binding" evidence="8">
    <location>
        <begin position="184"/>
        <end position="460"/>
    </location>
</feature>
<evidence type="ECO:0000256" key="7">
    <source>
        <dbReference type="SAM" id="Phobius"/>
    </source>
</evidence>
<dbReference type="Pfam" id="PF03435">
    <property type="entry name" value="Sacchrp_dh_NADP"/>
    <property type="match status" value="1"/>
</dbReference>
<dbReference type="SUPFAM" id="SSF52283">
    <property type="entry name" value="Formate/glycerate dehydrogenase catalytic domain-like"/>
    <property type="match status" value="1"/>
</dbReference>
<dbReference type="Gene3D" id="3.30.360.10">
    <property type="entry name" value="Dihydrodipicolinate Reductase, domain 2"/>
    <property type="match status" value="1"/>
</dbReference>
<dbReference type="SUPFAM" id="SSF55347">
    <property type="entry name" value="Glyceraldehyde-3-phosphate dehydrogenase-like, C-terminal domain"/>
    <property type="match status" value="1"/>
</dbReference>
<keyword evidence="7" id="KW-0812">Transmembrane</keyword>
<feature type="domain" description="Alanine dehydrogenase/pyridine nucleotide transhydrogenase N-terminal" evidence="9">
    <location>
        <begin position="8"/>
        <end position="144"/>
    </location>
</feature>
<dbReference type="CDD" id="cd12144">
    <property type="entry name" value="SDH_N_domain"/>
    <property type="match status" value="1"/>
</dbReference>
<sequence length="1103" mass="121469">MIGNRVVGILSESTNKWERRVALTPSHCARLLHSGKGEIGVTRIIVQPSTKRIHHDALYEDVGCEISDDLSECGLILGIKQPKMEMILPDRAYAFFSHTHKVQKENMPFLDKILAERASLFDYELIVGDNGKRLLSFGKFAGRAGLIDFLRGLGQRYLNLGFSTPFLSLGASYMYTSLAAAKAAVISVGEEIATFGLPSGICPLLFVFTGSGNVSQGAQEIFKLLPHAYVDPRRLPELFGTAKDSQSARTSKRVFQVYGCVVTPQDMVEPKDPTKPFDKIISFFLVEVVWIWAYPNVPDPHWETCMVDCSLSLLDMEMGMGKSSPIGDGRWNRVSRPIPYPLPSLGGGGRCGEKMMADYYAHPEHYSPIFHEKIAPYASVIVNCIYWEKRFPRLLTTKQLQELMRKGCPLVGISDITCDIGGSIEFVNQNASIDSPFFRYDPFTGSYNQDTDGNGLICLAVDILPTEFAKEASQHFGDILSQFIGSLASTKDIDVLPAHLQRACIAHGGALTPLYEYIPRMRNSDLEDISKHIANYRLSMKKYNILVSLSGHLFDQFLINEALDIIEAAGGSFHLVKCQVGQSADAMSYSELEVGADDSAILDKIIDSLTSIANSSENQGFINEDTNKISFKVGKIHKGDLEKEDAMKKKAVVLILGAGRVCRPAAEFLASIGSSTSRQSLETCIPDDFEENNDVQVIVASLYLQDAEEITEGIVNATAVQLDIMDHESLCKYISEVDIVISLLPPRCHRIIANACIQLRKHLITASYVDDSMSKLDGEAKSAGITILGEMGLDPGIDHMMAMKIINQAHVRSGRIRSFTSYCGGLPSPAAANNPLAYKFSWNPAGAILAGRNSATYRSHGETVHVDGNDLYGSAVRFRVPDLPAFALECLPNRFSEIMETLARIGFFNTEPHPALEYEKRPTYVSFLVGLLGAQSRNLAGKVMGENGVMETILGLGLCKEQEMASKTAKTITFLGLHEEIEIPLSCRSAFDVICLRMEERLAYSSTEHDMVLLHHELEVEFPDGRPAENHRATLLEFGRTENGKTTTAMAFTVGIPAAIGALLLLADKIKTRGVLRPIEPEVYVPALDILQAYGIKLLEKMD</sequence>
<dbReference type="InterPro" id="IPR007698">
    <property type="entry name" value="AlaDH/PNT_NAD(H)-bd"/>
</dbReference>
<dbReference type="Proteomes" id="UP000626092">
    <property type="component" value="Unassembled WGS sequence"/>
</dbReference>
<dbReference type="GO" id="GO:0005737">
    <property type="term" value="C:cytoplasm"/>
    <property type="evidence" value="ECO:0007669"/>
    <property type="project" value="TreeGrafter"/>
</dbReference>
<keyword evidence="7" id="KW-1133">Transmembrane helix</keyword>
<dbReference type="GO" id="GO:0033512">
    <property type="term" value="P:L-lysine catabolic process to acetyl-CoA via saccharopine"/>
    <property type="evidence" value="ECO:0007669"/>
    <property type="project" value="UniProtKB-UniPathway"/>
</dbReference>
<evidence type="ECO:0000256" key="1">
    <source>
        <dbReference type="ARBA" id="ARBA00004682"/>
    </source>
</evidence>
<dbReference type="InterPro" id="IPR007545">
    <property type="entry name" value="LOR/SDH_bifunc_enz_cons_dom"/>
</dbReference>
<dbReference type="CDD" id="cd12189">
    <property type="entry name" value="LKR_SDH_like"/>
    <property type="match status" value="1"/>
</dbReference>
<name>A0A834GXU3_RHOSS</name>
<dbReference type="InterPro" id="IPR051168">
    <property type="entry name" value="AASS"/>
</dbReference>
<dbReference type="Gene3D" id="3.30.70.2690">
    <property type="entry name" value="LOR/SDH bifunctional enzyme, conserved domain"/>
    <property type="match status" value="1"/>
</dbReference>
<comment type="caution">
    <text evidence="10">The sequence shown here is derived from an EMBL/GenBank/DDBJ whole genome shotgun (WGS) entry which is preliminary data.</text>
</comment>
<evidence type="ECO:0000256" key="4">
    <source>
        <dbReference type="ARBA" id="ARBA00023027"/>
    </source>
</evidence>
<dbReference type="SUPFAM" id="SSF51735">
    <property type="entry name" value="NAD(P)-binding Rossmann-fold domains"/>
    <property type="match status" value="1"/>
</dbReference>
<dbReference type="OrthoDB" id="10059875at2759"/>
<comment type="pathway">
    <text evidence="2">Amino-acid degradation; L-lysine degradation via saccharopine pathway; glutaryl-CoA from L-lysine: step 2/6.</text>
</comment>
<dbReference type="InterPro" id="IPR036291">
    <property type="entry name" value="NAD(P)-bd_dom_sf"/>
</dbReference>
<gene>
    <name evidence="10" type="ORF">RHSIM_Rhsim05G0001300</name>
</gene>
<evidence type="ECO:0000256" key="3">
    <source>
        <dbReference type="ARBA" id="ARBA00023002"/>
    </source>
</evidence>
<feature type="transmembrane region" description="Helical" evidence="7">
    <location>
        <begin position="1049"/>
        <end position="1067"/>
    </location>
</feature>
<dbReference type="Pfam" id="PF16653">
    <property type="entry name" value="Sacchrp_dh_C"/>
    <property type="match status" value="1"/>
</dbReference>
<proteinExistence type="inferred from homology"/>
<dbReference type="InterPro" id="IPR032095">
    <property type="entry name" value="Sacchrp_dh-like_C"/>
</dbReference>
<protein>
    <recommendedName>
        <fullName evidence="12">Saccharopine dehydrogenase (NADP(+), L-lysine-forming)</fullName>
    </recommendedName>
</protein>
<dbReference type="Gene3D" id="1.10.1870.10">
    <property type="entry name" value="Domain 3, Saccharopine reductase"/>
    <property type="match status" value="1"/>
</dbReference>
<dbReference type="InterPro" id="IPR043009">
    <property type="entry name" value="LOR/SDH_bifunc_enz_cons_dom_sf"/>
</dbReference>
<keyword evidence="7" id="KW-0472">Membrane</keyword>
<dbReference type="AlphaFoldDB" id="A0A834GXU3"/>
<organism evidence="10 11">
    <name type="scientific">Rhododendron simsii</name>
    <name type="common">Sims's rhododendron</name>
    <dbReference type="NCBI Taxonomy" id="118357"/>
    <lineage>
        <taxon>Eukaryota</taxon>
        <taxon>Viridiplantae</taxon>
        <taxon>Streptophyta</taxon>
        <taxon>Embryophyta</taxon>
        <taxon>Tracheophyta</taxon>
        <taxon>Spermatophyta</taxon>
        <taxon>Magnoliopsida</taxon>
        <taxon>eudicotyledons</taxon>
        <taxon>Gunneridae</taxon>
        <taxon>Pentapetalae</taxon>
        <taxon>asterids</taxon>
        <taxon>Ericales</taxon>
        <taxon>Ericaceae</taxon>
        <taxon>Ericoideae</taxon>
        <taxon>Rhodoreae</taxon>
        <taxon>Rhododendron</taxon>
    </lineage>
</organism>
<evidence type="ECO:0000256" key="5">
    <source>
        <dbReference type="ARBA" id="ARBA00023268"/>
    </source>
</evidence>
<comment type="similarity">
    <text evidence="6">In the C-terminal section; belongs to the saccharopine dehydrogenase family.</text>
</comment>
<keyword evidence="3" id="KW-0560">Oxidoreductase</keyword>
<dbReference type="Gene3D" id="3.40.50.720">
    <property type="entry name" value="NAD(P)-binding Rossmann-like Domain"/>
    <property type="match status" value="4"/>
</dbReference>
<dbReference type="GO" id="GO:0019878">
    <property type="term" value="P:lysine biosynthetic process via aminoadipic acid"/>
    <property type="evidence" value="ECO:0007669"/>
    <property type="project" value="TreeGrafter"/>
</dbReference>
<evidence type="ECO:0000313" key="10">
    <source>
        <dbReference type="EMBL" id="KAF7143780.1"/>
    </source>
</evidence>
<keyword evidence="11" id="KW-1185">Reference proteome</keyword>
<dbReference type="GO" id="GO:0004753">
    <property type="term" value="F:saccharopine dehydrogenase activity"/>
    <property type="evidence" value="ECO:0007669"/>
    <property type="project" value="TreeGrafter"/>
</dbReference>
<evidence type="ECO:0000259" key="8">
    <source>
        <dbReference type="SMART" id="SM01002"/>
    </source>
</evidence>
<dbReference type="PANTHER" id="PTHR11133">
    <property type="entry name" value="SACCHAROPINE DEHYDROGENASE"/>
    <property type="match status" value="1"/>
</dbReference>
<dbReference type="InterPro" id="IPR005097">
    <property type="entry name" value="Sacchrp_dh_NADP-bd"/>
</dbReference>
<dbReference type="Pfam" id="PF05222">
    <property type="entry name" value="AlaDh_PNT_N"/>
    <property type="match status" value="1"/>
</dbReference>
<keyword evidence="5" id="KW-0511">Multifunctional enzyme</keyword>
<dbReference type="FunFam" id="3.40.50.720:FF:000284">
    <property type="entry name" value="Lysine-ketoglutarate reductase/saccharopine dehydrogenase1"/>
    <property type="match status" value="1"/>
</dbReference>
<evidence type="ECO:0000256" key="6">
    <source>
        <dbReference type="ARBA" id="ARBA00025744"/>
    </source>
</evidence>